<dbReference type="KEGG" id="asim:FE240_08015"/>
<dbReference type="AlphaFoldDB" id="A0A5J6WWS3"/>
<sequence length="225" mass="25000">MSATAYDWVLFDLDETLFDFPAHAALLALLEQIGLTPSEPLLQEYKETNHRLWEQFNAGAIDSYTLQSRRFIGIGEQVERCPLELNKLFLEQIVALSRPLDGVLETLTRLRRHVGMGIITNGFSAPQRGRLARHALESWFSPLVISDEVGVAKPRAAIFEHALSALPVRDPARVLMVGDNPQTDIGGAAAAGLATCWFDPHFSEAECHPTHRIHHFSQLEAIVLG</sequence>
<dbReference type="InterPro" id="IPR036412">
    <property type="entry name" value="HAD-like_sf"/>
</dbReference>
<dbReference type="Proteomes" id="UP000594034">
    <property type="component" value="Chromosome"/>
</dbReference>
<proteinExistence type="predicted"/>
<dbReference type="InterPro" id="IPR023198">
    <property type="entry name" value="PGP-like_dom2"/>
</dbReference>
<dbReference type="NCBIfam" id="TIGR01509">
    <property type="entry name" value="HAD-SF-IA-v3"/>
    <property type="match status" value="1"/>
</dbReference>
<dbReference type="SUPFAM" id="SSF56784">
    <property type="entry name" value="HAD-like"/>
    <property type="match status" value="1"/>
</dbReference>
<dbReference type="Gene3D" id="1.10.150.240">
    <property type="entry name" value="Putative phosphatase, domain 2"/>
    <property type="match status" value="1"/>
</dbReference>
<dbReference type="NCBIfam" id="NF006976">
    <property type="entry name" value="PRK09449.1"/>
    <property type="match status" value="1"/>
</dbReference>
<dbReference type="SFLD" id="SFLDS00003">
    <property type="entry name" value="Haloacid_Dehalogenase"/>
    <property type="match status" value="1"/>
</dbReference>
<keyword evidence="1" id="KW-0378">Hydrolase</keyword>
<dbReference type="InterPro" id="IPR006439">
    <property type="entry name" value="HAD-SF_hydro_IA"/>
</dbReference>
<dbReference type="EC" id="3.1.3.5" evidence="1"/>
<evidence type="ECO:0000313" key="1">
    <source>
        <dbReference type="EMBL" id="QFI54641.1"/>
    </source>
</evidence>
<reference evidence="1 2" key="1">
    <citation type="submission" date="2019-05" db="EMBL/GenBank/DDBJ databases">
        <title>OXA-830, a novel chromosomally encoded expanded-spectrum class D beta-lactamase in Aeromonas simiae.</title>
        <authorList>
            <person name="Zhou W."/>
            <person name="Chen Q."/>
        </authorList>
    </citation>
    <scope>NUCLEOTIDE SEQUENCE [LARGE SCALE GENOMIC DNA]</scope>
    <source>
        <strain evidence="1 2">A6</strain>
    </source>
</reference>
<dbReference type="PANTHER" id="PTHR47478">
    <property type="match status" value="1"/>
</dbReference>
<dbReference type="InterPro" id="IPR052550">
    <property type="entry name" value="Pyrimidine_5'-ntase_YjjG"/>
</dbReference>
<dbReference type="InterPro" id="IPR011951">
    <property type="entry name" value="HAD-SF_hydro_IA_YjjG/PynA"/>
</dbReference>
<evidence type="ECO:0000313" key="2">
    <source>
        <dbReference type="Proteomes" id="UP000594034"/>
    </source>
</evidence>
<dbReference type="RefSeq" id="WP_193004079.1">
    <property type="nucleotide sequence ID" value="NZ_CP040449.1"/>
</dbReference>
<dbReference type="PANTHER" id="PTHR47478:SF1">
    <property type="entry name" value="PYRIMIDINE 5'-NUCLEOTIDASE YJJG"/>
    <property type="match status" value="1"/>
</dbReference>
<protein>
    <submittedName>
        <fullName evidence="1">Pyrimidine 5'-nucleotidase</fullName>
        <ecNumber evidence="1">3.1.3.5</ecNumber>
    </submittedName>
</protein>
<dbReference type="NCBIfam" id="TIGR01549">
    <property type="entry name" value="HAD-SF-IA-v1"/>
    <property type="match status" value="1"/>
</dbReference>
<dbReference type="Pfam" id="PF00702">
    <property type="entry name" value="Hydrolase"/>
    <property type="match status" value="1"/>
</dbReference>
<name>A0A5J6WWS3_9GAMM</name>
<organism evidence="1 2">
    <name type="scientific">Aeromonas simiae</name>
    <dbReference type="NCBI Taxonomy" id="218936"/>
    <lineage>
        <taxon>Bacteria</taxon>
        <taxon>Pseudomonadati</taxon>
        <taxon>Pseudomonadota</taxon>
        <taxon>Gammaproteobacteria</taxon>
        <taxon>Aeromonadales</taxon>
        <taxon>Aeromonadaceae</taxon>
        <taxon>Aeromonas</taxon>
    </lineage>
</organism>
<gene>
    <name evidence="1" type="ORF">FE240_08015</name>
</gene>
<dbReference type="NCBIfam" id="TIGR02254">
    <property type="entry name" value="YjjG_YfnB"/>
    <property type="match status" value="1"/>
</dbReference>
<keyword evidence="2" id="KW-1185">Reference proteome</keyword>
<accession>A0A5J6WWS3</accession>
<dbReference type="GO" id="GO:0008253">
    <property type="term" value="F:5'-nucleotidase activity"/>
    <property type="evidence" value="ECO:0007669"/>
    <property type="project" value="UniProtKB-EC"/>
</dbReference>
<dbReference type="InterPro" id="IPR023214">
    <property type="entry name" value="HAD_sf"/>
</dbReference>
<dbReference type="PRINTS" id="PR00413">
    <property type="entry name" value="HADHALOGNASE"/>
</dbReference>
<dbReference type="EMBL" id="CP040449">
    <property type="protein sequence ID" value="QFI54641.1"/>
    <property type="molecule type" value="Genomic_DNA"/>
</dbReference>
<dbReference type="Gene3D" id="3.40.50.1000">
    <property type="entry name" value="HAD superfamily/HAD-like"/>
    <property type="match status" value="1"/>
</dbReference>
<dbReference type="SFLD" id="SFLDG01129">
    <property type="entry name" value="C1.5:_HAD__Beta-PGM__Phosphata"/>
    <property type="match status" value="1"/>
</dbReference>